<gene>
    <name evidence="7" type="ORF">JQS30_02565</name>
</gene>
<dbReference type="Proteomes" id="UP000662939">
    <property type="component" value="Chromosome"/>
</dbReference>
<organism evidence="7 8">
    <name type="scientific">Natronoglycomyces albus</name>
    <dbReference type="NCBI Taxonomy" id="2811108"/>
    <lineage>
        <taxon>Bacteria</taxon>
        <taxon>Bacillati</taxon>
        <taxon>Actinomycetota</taxon>
        <taxon>Actinomycetes</taxon>
        <taxon>Glycomycetales</taxon>
        <taxon>Glycomycetaceae</taxon>
        <taxon>Natronoglycomyces</taxon>
    </lineage>
</organism>
<reference evidence="7" key="1">
    <citation type="submission" date="2021-02" db="EMBL/GenBank/DDBJ databases">
        <title>Natronoglycomyces albus gen. nov., sp. nov, a haloalkaliphilic actinobacterium from a soda solonchak soil.</title>
        <authorList>
            <person name="Sorokin D.Y."/>
            <person name="Khijniak T.V."/>
            <person name="Zakharycheva A.P."/>
            <person name="Boueva O.V."/>
            <person name="Ariskina E.V."/>
            <person name="Hahnke R.L."/>
            <person name="Bunk B."/>
            <person name="Sproer C."/>
            <person name="Schumann P."/>
            <person name="Evtushenko L.I."/>
            <person name="Kublanov I.V."/>
        </authorList>
    </citation>
    <scope>NUCLEOTIDE SEQUENCE</scope>
    <source>
        <strain evidence="7">DSM 106290</strain>
    </source>
</reference>
<proteinExistence type="predicted"/>
<feature type="transmembrane region" description="Helical" evidence="6">
    <location>
        <begin position="314"/>
        <end position="335"/>
    </location>
</feature>
<keyword evidence="4 6" id="KW-1133">Transmembrane helix</keyword>
<feature type="transmembrane region" description="Helical" evidence="6">
    <location>
        <begin position="177"/>
        <end position="196"/>
    </location>
</feature>
<dbReference type="AlphaFoldDB" id="A0A895XW18"/>
<dbReference type="KEGG" id="nav:JQS30_02565"/>
<dbReference type="GO" id="GO:0005886">
    <property type="term" value="C:plasma membrane"/>
    <property type="evidence" value="ECO:0007669"/>
    <property type="project" value="UniProtKB-SubCell"/>
</dbReference>
<feature type="transmembrane region" description="Helical" evidence="6">
    <location>
        <begin position="258"/>
        <end position="278"/>
    </location>
</feature>
<accession>A0A895XW18</accession>
<dbReference type="GO" id="GO:0022857">
    <property type="term" value="F:transmembrane transporter activity"/>
    <property type="evidence" value="ECO:0007669"/>
    <property type="project" value="InterPro"/>
</dbReference>
<keyword evidence="5 6" id="KW-0472">Membrane</keyword>
<keyword evidence="3 6" id="KW-0812">Transmembrane</keyword>
<keyword evidence="8" id="KW-1185">Reference proteome</keyword>
<evidence type="ECO:0000256" key="5">
    <source>
        <dbReference type="ARBA" id="ARBA00023136"/>
    </source>
</evidence>
<dbReference type="RefSeq" id="WP_213171840.1">
    <property type="nucleotide sequence ID" value="NZ_CP070496.1"/>
</dbReference>
<evidence type="ECO:0000256" key="3">
    <source>
        <dbReference type="ARBA" id="ARBA00022692"/>
    </source>
</evidence>
<evidence type="ECO:0000256" key="2">
    <source>
        <dbReference type="ARBA" id="ARBA00022475"/>
    </source>
</evidence>
<name>A0A895XW18_9ACTN</name>
<feature type="transmembrane region" description="Helical" evidence="6">
    <location>
        <begin position="356"/>
        <end position="374"/>
    </location>
</feature>
<dbReference type="PANTHER" id="PTHR47089">
    <property type="entry name" value="ABC TRANSPORTER, PERMEASE PROTEIN"/>
    <property type="match status" value="1"/>
</dbReference>
<evidence type="ECO:0000313" key="7">
    <source>
        <dbReference type="EMBL" id="QSB05828.1"/>
    </source>
</evidence>
<dbReference type="InterPro" id="IPR001851">
    <property type="entry name" value="ABC_transp_permease"/>
</dbReference>
<evidence type="ECO:0000256" key="1">
    <source>
        <dbReference type="ARBA" id="ARBA00004651"/>
    </source>
</evidence>
<sequence length="425" mass="44529">MSTTTETGHDPKSPGTDDKRDGFVTVFGRYLATANTFMVTVYSLLLALVIGGLLIIISDPHVRGTWTYFFSRPQDAFSASWDAVSTTYANLFNASIINVNTVGAWLSGETTFGRVLNPISETLFYATPLILTGLAVALAFRAGLFNIGAEGQAIMGAIAATVVGVSLGLPFYLHLPIALLAGTIAGGLYGAVPGILKARTGAHEVIVTIMMNFIALHFLLWALGTTVLDNPDRTEAISKTVETSAQLPPLLSFLGSHLRVHLGLFVALAAAVVTWWLLSRSTFGFRIRAVGANADASAVAGISVARTYGSSMGVSGALAGLGGAVILLGMNPYYLTDDRIMNIGFDGITVALLARANPYGVVAAAFLFGALRAGTQAMQPAIPIDMATLLQAIIVLFIAAPALVKATLHLKTPRGGLTTLSAKGW</sequence>
<evidence type="ECO:0000256" key="6">
    <source>
        <dbReference type="SAM" id="Phobius"/>
    </source>
</evidence>
<dbReference type="EMBL" id="CP070496">
    <property type="protein sequence ID" value="QSB05828.1"/>
    <property type="molecule type" value="Genomic_DNA"/>
</dbReference>
<evidence type="ECO:0000313" key="8">
    <source>
        <dbReference type="Proteomes" id="UP000662939"/>
    </source>
</evidence>
<comment type="subcellular location">
    <subcellularLocation>
        <location evidence="1">Cell membrane</location>
        <topology evidence="1">Multi-pass membrane protein</topology>
    </subcellularLocation>
</comment>
<protein>
    <submittedName>
        <fullName evidence="7">ABC transporter permease</fullName>
    </submittedName>
</protein>
<feature type="transmembrane region" description="Helical" evidence="6">
    <location>
        <begin position="152"/>
        <end position="171"/>
    </location>
</feature>
<keyword evidence="2" id="KW-1003">Cell membrane</keyword>
<evidence type="ECO:0000256" key="4">
    <source>
        <dbReference type="ARBA" id="ARBA00022989"/>
    </source>
</evidence>
<dbReference type="CDD" id="cd06580">
    <property type="entry name" value="TM_PBP1_transp_TpRbsC_like"/>
    <property type="match status" value="1"/>
</dbReference>
<feature type="transmembrane region" description="Helical" evidence="6">
    <location>
        <begin position="386"/>
        <end position="404"/>
    </location>
</feature>
<feature type="transmembrane region" description="Helical" evidence="6">
    <location>
        <begin position="37"/>
        <end position="57"/>
    </location>
</feature>
<dbReference type="Pfam" id="PF02653">
    <property type="entry name" value="BPD_transp_2"/>
    <property type="match status" value="1"/>
</dbReference>
<feature type="transmembrane region" description="Helical" evidence="6">
    <location>
        <begin position="205"/>
        <end position="224"/>
    </location>
</feature>
<dbReference type="PANTHER" id="PTHR47089:SF1">
    <property type="entry name" value="GUANOSINE ABC TRANSPORTER PERMEASE PROTEIN NUPP"/>
    <property type="match status" value="1"/>
</dbReference>
<feature type="transmembrane region" description="Helical" evidence="6">
    <location>
        <begin position="122"/>
        <end position="140"/>
    </location>
</feature>